<evidence type="ECO:0000256" key="3">
    <source>
        <dbReference type="ARBA" id="ARBA00023027"/>
    </source>
</evidence>
<dbReference type="GO" id="GO:0005829">
    <property type="term" value="C:cytosol"/>
    <property type="evidence" value="ECO:0007669"/>
    <property type="project" value="TreeGrafter"/>
</dbReference>
<dbReference type="SUPFAM" id="SSF51735">
    <property type="entry name" value="NAD(P)-binding Rossmann-fold domains"/>
    <property type="match status" value="1"/>
</dbReference>
<evidence type="ECO:0000259" key="5">
    <source>
        <dbReference type="Pfam" id="PF02826"/>
    </source>
</evidence>
<sequence length="326" mass="35205">MPEKKVFVTRIIVPDAISKLEQNFEVEIWDQPVPPPKKLVIQKAQECDGMMIESNDIMDDEVFSAADRLKVVGTRAIGIDNIDLESATKNGVLVGNTPGILHESCADFTMGLILSLARQVTRSNRKVIAGDWKIFDQTPYLGTDVYGKTLGLIGLGLIGTAVAKRARGFDMDILYHSRTRKPDVEDVYGLKWVPDLDGLLSASDYVSVHVPLGPETQGFIGSKEIQKMNKNAFLINTSRGGTVDPDALREALTAGEIAGAALDVTLPEPISPDDPLVHMENVIITPHIASASAATLRRMGLMAADNVISHLKGEPMPACLNPEAAG</sequence>
<gene>
    <name evidence="6" type="ORF">METZ01_LOCUS75243</name>
</gene>
<reference evidence="6" key="1">
    <citation type="submission" date="2018-05" db="EMBL/GenBank/DDBJ databases">
        <authorList>
            <person name="Lanie J.A."/>
            <person name="Ng W.-L."/>
            <person name="Kazmierczak K.M."/>
            <person name="Andrzejewski T.M."/>
            <person name="Davidsen T.M."/>
            <person name="Wayne K.J."/>
            <person name="Tettelin H."/>
            <person name="Glass J.I."/>
            <person name="Rusch D."/>
            <person name="Podicherti R."/>
            <person name="Tsui H.-C.T."/>
            <person name="Winkler M.E."/>
        </authorList>
    </citation>
    <scope>NUCLEOTIDE SEQUENCE</scope>
</reference>
<dbReference type="GO" id="GO:0016618">
    <property type="term" value="F:hydroxypyruvate reductase [NAD(P)H] activity"/>
    <property type="evidence" value="ECO:0007669"/>
    <property type="project" value="TreeGrafter"/>
</dbReference>
<keyword evidence="2" id="KW-0560">Oxidoreductase</keyword>
<dbReference type="InterPro" id="IPR006139">
    <property type="entry name" value="D-isomer_2_OHA_DH_cat_dom"/>
</dbReference>
<evidence type="ECO:0008006" key="7">
    <source>
        <dbReference type="Google" id="ProtNLM"/>
    </source>
</evidence>
<dbReference type="SUPFAM" id="SSF52283">
    <property type="entry name" value="Formate/glycerate dehydrogenase catalytic domain-like"/>
    <property type="match status" value="1"/>
</dbReference>
<dbReference type="FunFam" id="3.40.50.720:FF:000203">
    <property type="entry name" value="D-3-phosphoglycerate dehydrogenase (SerA)"/>
    <property type="match status" value="1"/>
</dbReference>
<dbReference type="CDD" id="cd05301">
    <property type="entry name" value="GDH"/>
    <property type="match status" value="1"/>
</dbReference>
<keyword evidence="3" id="KW-0520">NAD</keyword>
<evidence type="ECO:0000313" key="6">
    <source>
        <dbReference type="EMBL" id="SVA22389.1"/>
    </source>
</evidence>
<proteinExistence type="inferred from homology"/>
<dbReference type="InterPro" id="IPR006140">
    <property type="entry name" value="D-isomer_DH_NAD-bd"/>
</dbReference>
<feature type="domain" description="D-isomer specific 2-hydroxyacid dehydrogenase catalytic" evidence="4">
    <location>
        <begin position="8"/>
        <end position="321"/>
    </location>
</feature>
<comment type="similarity">
    <text evidence="1">Belongs to the D-isomer specific 2-hydroxyacid dehydrogenase family.</text>
</comment>
<protein>
    <recommendedName>
        <fullName evidence="7">D-glycerate dehydrogenase</fullName>
    </recommendedName>
</protein>
<dbReference type="GO" id="GO:0030267">
    <property type="term" value="F:glyoxylate reductase (NADPH) activity"/>
    <property type="evidence" value="ECO:0007669"/>
    <property type="project" value="TreeGrafter"/>
</dbReference>
<dbReference type="Gene3D" id="3.40.50.720">
    <property type="entry name" value="NAD(P)-binding Rossmann-like Domain"/>
    <property type="match status" value="2"/>
</dbReference>
<accession>A0A381U2R1</accession>
<evidence type="ECO:0000259" key="4">
    <source>
        <dbReference type="Pfam" id="PF00389"/>
    </source>
</evidence>
<evidence type="ECO:0000256" key="2">
    <source>
        <dbReference type="ARBA" id="ARBA00023002"/>
    </source>
</evidence>
<dbReference type="Pfam" id="PF00389">
    <property type="entry name" value="2-Hacid_dh"/>
    <property type="match status" value="1"/>
</dbReference>
<dbReference type="Pfam" id="PF02826">
    <property type="entry name" value="2-Hacid_dh_C"/>
    <property type="match status" value="1"/>
</dbReference>
<name>A0A381U2R1_9ZZZZ</name>
<dbReference type="EMBL" id="UINC01005606">
    <property type="protein sequence ID" value="SVA22389.1"/>
    <property type="molecule type" value="Genomic_DNA"/>
</dbReference>
<dbReference type="PANTHER" id="PTHR10996">
    <property type="entry name" value="2-HYDROXYACID DEHYDROGENASE-RELATED"/>
    <property type="match status" value="1"/>
</dbReference>
<dbReference type="InterPro" id="IPR036291">
    <property type="entry name" value="NAD(P)-bd_dom_sf"/>
</dbReference>
<organism evidence="6">
    <name type="scientific">marine metagenome</name>
    <dbReference type="NCBI Taxonomy" id="408172"/>
    <lineage>
        <taxon>unclassified sequences</taxon>
        <taxon>metagenomes</taxon>
        <taxon>ecological metagenomes</taxon>
    </lineage>
</organism>
<dbReference type="GO" id="GO:0051287">
    <property type="term" value="F:NAD binding"/>
    <property type="evidence" value="ECO:0007669"/>
    <property type="project" value="InterPro"/>
</dbReference>
<dbReference type="AlphaFoldDB" id="A0A381U2R1"/>
<dbReference type="InterPro" id="IPR050223">
    <property type="entry name" value="D-isomer_2-hydroxyacid_DH"/>
</dbReference>
<dbReference type="PANTHER" id="PTHR10996:SF283">
    <property type="entry name" value="GLYOXYLATE_HYDROXYPYRUVATE REDUCTASE B"/>
    <property type="match status" value="1"/>
</dbReference>
<feature type="domain" description="D-isomer specific 2-hydroxyacid dehydrogenase NAD-binding" evidence="5">
    <location>
        <begin position="110"/>
        <end position="289"/>
    </location>
</feature>
<evidence type="ECO:0000256" key="1">
    <source>
        <dbReference type="ARBA" id="ARBA00005854"/>
    </source>
</evidence>